<evidence type="ECO:0000256" key="2">
    <source>
        <dbReference type="ARBA" id="ARBA00023002"/>
    </source>
</evidence>
<comment type="similarity">
    <text evidence="1 3">Belongs to the short-chain dehydrogenases/reductases (SDR) family.</text>
</comment>
<sequence length="232" mass="25557">MDVNVVVITGAGSGLGASLAKKYSDLGCHVCLLGRTQTKLIRTAETLSHSHSIYEVDVSSKNNVANVMQLIKEEVGQIDLLINNAGVGVFDLTENLSEESIHQMIDINLKGTIFCTQEVLNDMKKRNRGYIVNIVSLSGKRGKVTESVYSASKFGARGFTENLALELEDTGIRVFGVYMGNMKTELWEGAITEEAYMEPDDVADIIIESIKPRKNMLVQEIVIKDSKNKKLI</sequence>
<dbReference type="CDD" id="cd05233">
    <property type="entry name" value="SDR_c"/>
    <property type="match status" value="1"/>
</dbReference>
<dbReference type="PANTHER" id="PTHR44196">
    <property type="entry name" value="DEHYDROGENASE/REDUCTASE SDR FAMILY MEMBER 7B"/>
    <property type="match status" value="1"/>
</dbReference>
<proteinExistence type="inferred from homology"/>
<dbReference type="Proteomes" id="UP001165287">
    <property type="component" value="Unassembled WGS sequence"/>
</dbReference>
<dbReference type="Gene3D" id="3.40.50.720">
    <property type="entry name" value="NAD(P)-binding Rossmann-like Domain"/>
    <property type="match status" value="1"/>
</dbReference>
<dbReference type="InterPro" id="IPR002347">
    <property type="entry name" value="SDR_fam"/>
</dbReference>
<keyword evidence="2" id="KW-0560">Oxidoreductase</keyword>
<gene>
    <name evidence="4" type="ORF">K9V48_01190</name>
</gene>
<dbReference type="PANTHER" id="PTHR44196:SF1">
    <property type="entry name" value="DEHYDROGENASE_REDUCTASE SDR FAMILY MEMBER 7B"/>
    <property type="match status" value="1"/>
</dbReference>
<dbReference type="PROSITE" id="PS00061">
    <property type="entry name" value="ADH_SHORT"/>
    <property type="match status" value="1"/>
</dbReference>
<comment type="caution">
    <text evidence="4">The sequence shown here is derived from an EMBL/GenBank/DDBJ whole genome shotgun (WGS) entry which is preliminary data.</text>
</comment>
<evidence type="ECO:0000313" key="4">
    <source>
        <dbReference type="EMBL" id="MBZ5748900.1"/>
    </source>
</evidence>
<dbReference type="EMBL" id="JAIQUM010000002">
    <property type="protein sequence ID" value="MBZ5748900.1"/>
    <property type="molecule type" value="Genomic_DNA"/>
</dbReference>
<protein>
    <submittedName>
        <fullName evidence="4">SDR family oxidoreductase</fullName>
    </submittedName>
</protein>
<reference evidence="4" key="1">
    <citation type="submission" date="2024-05" db="EMBL/GenBank/DDBJ databases">
        <title>Metabacillus sp. nov., isolated from the rhizosphere soil of tomato plants.</title>
        <authorList>
            <person name="Ma R."/>
        </authorList>
    </citation>
    <scope>NUCLEOTIDE SEQUENCE</scope>
    <source>
        <strain evidence="4">DBTR6</strain>
    </source>
</reference>
<organism evidence="4 5">
    <name type="scientific">Metabacillus rhizolycopersici</name>
    <dbReference type="NCBI Taxonomy" id="2875709"/>
    <lineage>
        <taxon>Bacteria</taxon>
        <taxon>Bacillati</taxon>
        <taxon>Bacillota</taxon>
        <taxon>Bacilli</taxon>
        <taxon>Bacillales</taxon>
        <taxon>Bacillaceae</taxon>
        <taxon>Metabacillus</taxon>
    </lineage>
</organism>
<name>A0ABS7ULU9_9BACI</name>
<dbReference type="PRINTS" id="PR00081">
    <property type="entry name" value="GDHRDH"/>
</dbReference>
<accession>A0ABS7ULU9</accession>
<evidence type="ECO:0000256" key="1">
    <source>
        <dbReference type="ARBA" id="ARBA00006484"/>
    </source>
</evidence>
<evidence type="ECO:0000256" key="3">
    <source>
        <dbReference type="RuleBase" id="RU000363"/>
    </source>
</evidence>
<dbReference type="RefSeq" id="WP_224136170.1">
    <property type="nucleotide sequence ID" value="NZ_JAIQUM010000002.1"/>
</dbReference>
<evidence type="ECO:0000313" key="5">
    <source>
        <dbReference type="Proteomes" id="UP001165287"/>
    </source>
</evidence>
<dbReference type="SUPFAM" id="SSF51735">
    <property type="entry name" value="NAD(P)-binding Rossmann-fold domains"/>
    <property type="match status" value="1"/>
</dbReference>
<dbReference type="InterPro" id="IPR020904">
    <property type="entry name" value="Sc_DH/Rdtase_CS"/>
</dbReference>
<dbReference type="Pfam" id="PF00106">
    <property type="entry name" value="adh_short"/>
    <property type="match status" value="1"/>
</dbReference>
<keyword evidence="5" id="KW-1185">Reference proteome</keyword>
<dbReference type="InterPro" id="IPR036291">
    <property type="entry name" value="NAD(P)-bd_dom_sf"/>
</dbReference>
<dbReference type="PRINTS" id="PR00080">
    <property type="entry name" value="SDRFAMILY"/>
</dbReference>